<name>A0ABR3DFS2_NEUIN</name>
<feature type="region of interest" description="Disordered" evidence="1">
    <location>
        <begin position="16"/>
        <end position="38"/>
    </location>
</feature>
<comment type="caution">
    <text evidence="2">The sequence shown here is derived from an EMBL/GenBank/DDBJ whole genome shotgun (WGS) entry which is preliminary data.</text>
</comment>
<dbReference type="Proteomes" id="UP001451303">
    <property type="component" value="Unassembled WGS sequence"/>
</dbReference>
<proteinExistence type="predicted"/>
<evidence type="ECO:0000313" key="2">
    <source>
        <dbReference type="EMBL" id="KAL0471535.1"/>
    </source>
</evidence>
<organism evidence="2 3">
    <name type="scientific">Neurospora intermedia</name>
    <dbReference type="NCBI Taxonomy" id="5142"/>
    <lineage>
        <taxon>Eukaryota</taxon>
        <taxon>Fungi</taxon>
        <taxon>Dikarya</taxon>
        <taxon>Ascomycota</taxon>
        <taxon>Pezizomycotina</taxon>
        <taxon>Sordariomycetes</taxon>
        <taxon>Sordariomycetidae</taxon>
        <taxon>Sordariales</taxon>
        <taxon>Sordariaceae</taxon>
        <taxon>Neurospora</taxon>
    </lineage>
</organism>
<keyword evidence="3" id="KW-1185">Reference proteome</keyword>
<protein>
    <submittedName>
        <fullName evidence="2">Uncharacterized protein</fullName>
    </submittedName>
</protein>
<gene>
    <name evidence="2" type="ORF">QR685DRAFT_542830</name>
</gene>
<sequence length="210" mass="23170">MCGSDRKTLNFVKELSGKQYPGPQQLPAATPDLDGIPPRPWTEVTSVPALYIGGSQTQPQLEYKSDLGHLDELHLPFEKPYQSLHSPFPQAAYRPYQPSQALTNAPERQVKSLRGGCQLFDIQHGMHATSAPPPAPTCISLGLGVGLDFPPSWYTQPPPIHRSLPSDFDLLGPPNFSPYSSQEVPLPLEEPEWTFFPSPSPLIPYTQPFS</sequence>
<dbReference type="EMBL" id="JAVLET010000003">
    <property type="protein sequence ID" value="KAL0471535.1"/>
    <property type="molecule type" value="Genomic_DNA"/>
</dbReference>
<reference evidence="2 3" key="1">
    <citation type="submission" date="2023-09" db="EMBL/GenBank/DDBJ databases">
        <title>Multi-omics analysis of a traditional fermented food reveals byproduct-associated fungal strains for waste-to-food upcycling.</title>
        <authorList>
            <consortium name="Lawrence Berkeley National Laboratory"/>
            <person name="Rekdal V.M."/>
            <person name="Villalobos-Escobedo J.M."/>
            <person name="Rodriguez-Valeron N."/>
            <person name="Garcia M.O."/>
            <person name="Vasquez D.P."/>
            <person name="Damayanti I."/>
            <person name="Sorensen P.M."/>
            <person name="Baidoo E.E."/>
            <person name="De Carvalho A.C."/>
            <person name="Riley R."/>
            <person name="Lipzen A."/>
            <person name="He G."/>
            <person name="Yan M."/>
            <person name="Haridas S."/>
            <person name="Daum C."/>
            <person name="Yoshinaga Y."/>
            <person name="Ng V."/>
            <person name="Grigoriev I.V."/>
            <person name="Munk R."/>
            <person name="Nuraida L."/>
            <person name="Wijaya C.H."/>
            <person name="Morales P.-C."/>
            <person name="Keasling J.D."/>
        </authorList>
    </citation>
    <scope>NUCLEOTIDE SEQUENCE [LARGE SCALE GENOMIC DNA]</scope>
    <source>
        <strain evidence="2 3">FGSC 2613</strain>
    </source>
</reference>
<accession>A0ABR3DFS2</accession>
<evidence type="ECO:0000256" key="1">
    <source>
        <dbReference type="SAM" id="MobiDB-lite"/>
    </source>
</evidence>
<evidence type="ECO:0000313" key="3">
    <source>
        <dbReference type="Proteomes" id="UP001451303"/>
    </source>
</evidence>